<name>A0ABN4CDR6_9CORY</name>
<dbReference type="GeneID" id="82878005"/>
<dbReference type="Proteomes" id="UP000019226">
    <property type="component" value="Chromosome"/>
</dbReference>
<dbReference type="Pfam" id="PF00903">
    <property type="entry name" value="Glyoxalase"/>
    <property type="match status" value="1"/>
</dbReference>
<dbReference type="PANTHER" id="PTHR36503">
    <property type="entry name" value="BLR2520 PROTEIN"/>
    <property type="match status" value="1"/>
</dbReference>
<dbReference type="PANTHER" id="PTHR36503:SF1">
    <property type="entry name" value="BLR2520 PROTEIN"/>
    <property type="match status" value="1"/>
</dbReference>
<feature type="domain" description="VOC" evidence="1">
    <location>
        <begin position="15"/>
        <end position="136"/>
    </location>
</feature>
<protein>
    <recommendedName>
        <fullName evidence="1">VOC domain-containing protein</fullName>
    </recommendedName>
</protein>
<evidence type="ECO:0000259" key="1">
    <source>
        <dbReference type="PROSITE" id="PS51819"/>
    </source>
</evidence>
<dbReference type="InterPro" id="IPR029068">
    <property type="entry name" value="Glyas_Bleomycin-R_OHBP_Dase"/>
</dbReference>
<dbReference type="SUPFAM" id="SSF54593">
    <property type="entry name" value="Glyoxalase/Bleomycin resistance protein/Dihydroxybiphenyl dioxygenase"/>
    <property type="match status" value="1"/>
</dbReference>
<dbReference type="PROSITE" id="PS51819">
    <property type="entry name" value="VOC"/>
    <property type="match status" value="1"/>
</dbReference>
<evidence type="ECO:0000313" key="2">
    <source>
        <dbReference type="EMBL" id="AHI20446.1"/>
    </source>
</evidence>
<proteinExistence type="predicted"/>
<evidence type="ECO:0000313" key="3">
    <source>
        <dbReference type="Proteomes" id="UP000019226"/>
    </source>
</evidence>
<dbReference type="InterPro" id="IPR037523">
    <property type="entry name" value="VOC_core"/>
</dbReference>
<dbReference type="EMBL" id="CP004350">
    <property type="protein sequence ID" value="AHI20446.1"/>
    <property type="molecule type" value="Genomic_DNA"/>
</dbReference>
<keyword evidence="3" id="KW-1185">Reference proteome</keyword>
<sequence>MAKPRSLYSGFTKQRISFITLAVDDVARSRAFYADGLGWKPIFENDEVFMRPVGQHLMLSLSSIEEFTAEIGHAPTTGIASLTLAHNCKTEAEVDSVLELAASIGAETSPALRREWGGYSGYFSDPDGFRWEIAMNSGPTGDYALP</sequence>
<gene>
    <name evidence="2" type="ORF">CCASEI_09435</name>
</gene>
<organism evidence="2 3">
    <name type="scientific">Corynebacterium casei LMG S-19264</name>
    <dbReference type="NCBI Taxonomy" id="1285583"/>
    <lineage>
        <taxon>Bacteria</taxon>
        <taxon>Bacillati</taxon>
        <taxon>Actinomycetota</taxon>
        <taxon>Actinomycetes</taxon>
        <taxon>Mycobacteriales</taxon>
        <taxon>Corynebacteriaceae</taxon>
        <taxon>Corynebacterium</taxon>
    </lineage>
</organism>
<dbReference type="Gene3D" id="3.10.180.10">
    <property type="entry name" value="2,3-Dihydroxybiphenyl 1,2-Dioxygenase, domain 1"/>
    <property type="match status" value="1"/>
</dbReference>
<reference evidence="3" key="1">
    <citation type="submission" date="2013-02" db="EMBL/GenBank/DDBJ databases">
        <title>The complete genome sequence of Corynebacterium casei LMG S-19264 (=DSM 44701).</title>
        <authorList>
            <person name="Ruckert C."/>
            <person name="Albersmeier A."/>
            <person name="Kalinowski J."/>
        </authorList>
    </citation>
    <scope>NUCLEOTIDE SEQUENCE [LARGE SCALE GENOMIC DNA]</scope>
    <source>
        <strain evidence="3">LMG S-19264</strain>
    </source>
</reference>
<dbReference type="InterPro" id="IPR004360">
    <property type="entry name" value="Glyas_Fos-R_dOase_dom"/>
</dbReference>
<accession>A0ABN4CDR6</accession>
<dbReference type="RefSeq" id="WP_025387818.1">
    <property type="nucleotide sequence ID" value="NZ_CP004350.1"/>
</dbReference>